<comment type="subcellular location">
    <subcellularLocation>
        <location evidence="4">Periplasm</location>
    </subcellularLocation>
</comment>
<dbReference type="PANTHER" id="PTHR36504">
    <property type="entry name" value="LIPOPOLYSACCHARIDE EXPORT SYSTEM PROTEIN LPTA"/>
    <property type="match status" value="1"/>
</dbReference>
<dbReference type="RefSeq" id="WP_099615349.1">
    <property type="nucleotide sequence ID" value="NZ_KZ319373.1"/>
</dbReference>
<dbReference type="AlphaFoldDB" id="A0A2G1UIT9"/>
<evidence type="ECO:0000259" key="6">
    <source>
        <dbReference type="Pfam" id="PF03968"/>
    </source>
</evidence>
<evidence type="ECO:0000256" key="4">
    <source>
        <dbReference type="HAMAP-Rule" id="MF_01914"/>
    </source>
</evidence>
<dbReference type="GO" id="GO:0015920">
    <property type="term" value="P:lipopolysaccharide transport"/>
    <property type="evidence" value="ECO:0007669"/>
    <property type="project" value="UniProtKB-UniRule"/>
</dbReference>
<reference evidence="7 8" key="1">
    <citation type="submission" date="2017-09" db="EMBL/GenBank/DDBJ databases">
        <title>The draft genome sequences of Marinobacter sp. PWS21.</title>
        <authorList>
            <person name="Cao J."/>
        </authorList>
    </citation>
    <scope>NUCLEOTIDE SEQUENCE [LARGE SCALE GENOMIC DNA]</scope>
    <source>
        <strain evidence="7 8">PWS21</strain>
    </source>
</reference>
<comment type="function">
    <text evidence="4">Involved in the assembly of lipopolysaccharide (LPS). Required for the translocation of LPS from the inner membrane to the outer membrane. May form a bridge between the inner membrane and the outer membrane, via interactions with LptC and LptD, thereby facilitating LPS transfer across the periplasm.</text>
</comment>
<evidence type="ECO:0000256" key="1">
    <source>
        <dbReference type="ARBA" id="ARBA00022448"/>
    </source>
</evidence>
<keyword evidence="2 4" id="KW-0732">Signal</keyword>
<sequence precursor="true">MSLPNATHRKPNRPALAAALLAALAGLAPAAWGFDLTSGAPITISADTARLDDGKGVATYTGSVVVTQERTRLSAARVVLYREQGELTRIEADGQPARYQQPARDGNGETDARARRITYSAKDNVLTFEQEAVIEQDGNLFRGDIIHYDTAQRVVTAEGAPRNGEGPGRVEMVIQPRSSDGQKEGQ</sequence>
<feature type="region of interest" description="Disordered" evidence="5">
    <location>
        <begin position="157"/>
        <end position="186"/>
    </location>
</feature>
<name>A0A2G1UIT9_9GAMM</name>
<evidence type="ECO:0000313" key="7">
    <source>
        <dbReference type="EMBL" id="PHQ14397.1"/>
    </source>
</evidence>
<dbReference type="GO" id="GO:0001530">
    <property type="term" value="F:lipopolysaccharide binding"/>
    <property type="evidence" value="ECO:0007669"/>
    <property type="project" value="InterPro"/>
</dbReference>
<feature type="domain" description="Organic solvent tolerance-like N-terminal" evidence="6">
    <location>
        <begin position="43"/>
        <end position="152"/>
    </location>
</feature>
<evidence type="ECO:0000313" key="8">
    <source>
        <dbReference type="Proteomes" id="UP000231409"/>
    </source>
</evidence>
<evidence type="ECO:0000256" key="2">
    <source>
        <dbReference type="ARBA" id="ARBA00022729"/>
    </source>
</evidence>
<feature type="signal peptide" evidence="4">
    <location>
        <begin position="1"/>
        <end position="30"/>
    </location>
</feature>
<keyword evidence="3 4" id="KW-0574">Periplasm</keyword>
<organism evidence="7 8">
    <name type="scientific">Marinobacter profundi</name>
    <dbReference type="NCBI Taxonomy" id="2666256"/>
    <lineage>
        <taxon>Bacteria</taxon>
        <taxon>Pseudomonadati</taxon>
        <taxon>Pseudomonadota</taxon>
        <taxon>Gammaproteobacteria</taxon>
        <taxon>Pseudomonadales</taxon>
        <taxon>Marinobacteraceae</taxon>
        <taxon>Marinobacter</taxon>
    </lineage>
</organism>
<dbReference type="Gene3D" id="2.60.450.10">
    <property type="entry name" value="Lipopolysaccharide (LPS) transport protein A like domain"/>
    <property type="match status" value="1"/>
</dbReference>
<dbReference type="GO" id="GO:0043165">
    <property type="term" value="P:Gram-negative-bacterium-type cell outer membrane assembly"/>
    <property type="evidence" value="ECO:0007669"/>
    <property type="project" value="UniProtKB-UniRule"/>
</dbReference>
<keyword evidence="1 4" id="KW-0813">Transport</keyword>
<dbReference type="InterPro" id="IPR005653">
    <property type="entry name" value="OstA-like_N"/>
</dbReference>
<comment type="caution">
    <text evidence="7">The sequence shown here is derived from an EMBL/GenBank/DDBJ whole genome shotgun (WGS) entry which is preliminary data.</text>
</comment>
<dbReference type="InterPro" id="IPR014340">
    <property type="entry name" value="LptA"/>
</dbReference>
<dbReference type="PANTHER" id="PTHR36504:SF1">
    <property type="entry name" value="LIPOPOLYSACCHARIDE EXPORT SYSTEM PROTEIN LPTA"/>
    <property type="match status" value="1"/>
</dbReference>
<dbReference type="EMBL" id="NTFH01000010">
    <property type="protein sequence ID" value="PHQ14397.1"/>
    <property type="molecule type" value="Genomic_DNA"/>
</dbReference>
<evidence type="ECO:0000256" key="3">
    <source>
        <dbReference type="ARBA" id="ARBA00022764"/>
    </source>
</evidence>
<protein>
    <recommendedName>
        <fullName evidence="4">Lipopolysaccharide export system protein LptA</fullName>
    </recommendedName>
</protein>
<dbReference type="GO" id="GO:0009279">
    <property type="term" value="C:cell outer membrane"/>
    <property type="evidence" value="ECO:0007669"/>
    <property type="project" value="TreeGrafter"/>
</dbReference>
<proteinExistence type="inferred from homology"/>
<comment type="similarity">
    <text evidence="4">Belongs to the LptA family.</text>
</comment>
<dbReference type="Proteomes" id="UP000231409">
    <property type="component" value="Unassembled WGS sequence"/>
</dbReference>
<keyword evidence="8" id="KW-1185">Reference proteome</keyword>
<dbReference type="Pfam" id="PF03968">
    <property type="entry name" value="LptD_N"/>
    <property type="match status" value="1"/>
</dbReference>
<dbReference type="GO" id="GO:0030288">
    <property type="term" value="C:outer membrane-bounded periplasmic space"/>
    <property type="evidence" value="ECO:0007669"/>
    <property type="project" value="TreeGrafter"/>
</dbReference>
<evidence type="ECO:0000256" key="5">
    <source>
        <dbReference type="SAM" id="MobiDB-lite"/>
    </source>
</evidence>
<dbReference type="InterPro" id="IPR052037">
    <property type="entry name" value="LPS_export_LptA"/>
</dbReference>
<dbReference type="GO" id="GO:0017089">
    <property type="term" value="F:glycolipid transfer activity"/>
    <property type="evidence" value="ECO:0007669"/>
    <property type="project" value="TreeGrafter"/>
</dbReference>
<accession>A0A2G1UIT9</accession>
<dbReference type="HAMAP" id="MF_01914">
    <property type="entry name" value="LPS_assembly_LptA"/>
    <property type="match status" value="1"/>
</dbReference>
<dbReference type="NCBIfam" id="TIGR03002">
    <property type="entry name" value="outer_YhbN_LptA"/>
    <property type="match status" value="1"/>
</dbReference>
<feature type="chain" id="PRO_5013976443" description="Lipopolysaccharide export system protein LptA" evidence="4">
    <location>
        <begin position="31"/>
        <end position="186"/>
    </location>
</feature>
<gene>
    <name evidence="4 7" type="primary">lptA</name>
    <name evidence="7" type="ORF">CLH61_13865</name>
</gene>
<comment type="subunit">
    <text evidence="4">Component of the lipopolysaccharide transport and assembly complex.</text>
</comment>